<sequence>MEWEYKTIKFFVQGPFAPGKINEKQLENTLNEFGARGWELVTILPGTNSGGGLWDFVAVLKREVIP</sequence>
<comment type="caution">
    <text evidence="1">The sequence shown here is derived from an EMBL/GenBank/DDBJ whole genome shotgun (WGS) entry which is preliminary data.</text>
</comment>
<accession>A0ABV4Y3A7</accession>
<protein>
    <submittedName>
        <fullName evidence="1">DUF4177 domain-containing protein</fullName>
    </submittedName>
</protein>
<dbReference type="RefSeq" id="WP_413268083.1">
    <property type="nucleotide sequence ID" value="NZ_JBHFNR010000293.1"/>
</dbReference>
<name>A0ABV4Y3A7_9CYAN</name>
<keyword evidence="2" id="KW-1185">Reference proteome</keyword>
<proteinExistence type="predicted"/>
<dbReference type="EMBL" id="JBHFNR010000293">
    <property type="protein sequence ID" value="MFB2898481.1"/>
    <property type="molecule type" value="Genomic_DNA"/>
</dbReference>
<gene>
    <name evidence="1" type="ORF">ACE1CI_36655</name>
</gene>
<dbReference type="Proteomes" id="UP001576784">
    <property type="component" value="Unassembled WGS sequence"/>
</dbReference>
<dbReference type="Pfam" id="PF13783">
    <property type="entry name" value="DUF4177"/>
    <property type="match status" value="1"/>
</dbReference>
<reference evidence="1 2" key="1">
    <citation type="submission" date="2024-09" db="EMBL/GenBank/DDBJ databases">
        <title>Floridaenema gen nov. (Aerosakkonemataceae, Aerosakkonematales ord. nov., Cyanobacteria) from benthic tropical and subtropical fresh waters, with the description of four new species.</title>
        <authorList>
            <person name="Moretto J.A."/>
            <person name="Berthold D.E."/>
            <person name="Lefler F.W."/>
            <person name="Huang I.-S."/>
            <person name="Laughinghouse H. IV."/>
        </authorList>
    </citation>
    <scope>NUCLEOTIDE SEQUENCE [LARGE SCALE GENOMIC DNA]</scope>
    <source>
        <strain evidence="1 2">BLCC-F50</strain>
    </source>
</reference>
<evidence type="ECO:0000313" key="1">
    <source>
        <dbReference type="EMBL" id="MFB2898481.1"/>
    </source>
</evidence>
<evidence type="ECO:0000313" key="2">
    <source>
        <dbReference type="Proteomes" id="UP001576784"/>
    </source>
</evidence>
<dbReference type="InterPro" id="IPR025234">
    <property type="entry name" value="YjzH-like"/>
</dbReference>
<organism evidence="1 2">
    <name type="scientific">Floridaenema flaviceps BLCC-F50</name>
    <dbReference type="NCBI Taxonomy" id="3153642"/>
    <lineage>
        <taxon>Bacteria</taxon>
        <taxon>Bacillati</taxon>
        <taxon>Cyanobacteriota</taxon>
        <taxon>Cyanophyceae</taxon>
        <taxon>Oscillatoriophycideae</taxon>
        <taxon>Aerosakkonematales</taxon>
        <taxon>Aerosakkonemataceae</taxon>
        <taxon>Floridanema</taxon>
        <taxon>Floridanema flaviceps</taxon>
    </lineage>
</organism>